<evidence type="ECO:0000256" key="4">
    <source>
        <dbReference type="ARBA" id="ARBA00022676"/>
    </source>
</evidence>
<dbReference type="PANTHER" id="PTHR19300">
    <property type="entry name" value="BETA-1,4-GALACTOSYLTRANSFERASE"/>
    <property type="match status" value="1"/>
</dbReference>
<comment type="pathway">
    <text evidence="2 11">Protein modification; protein glycosylation.</text>
</comment>
<dbReference type="GO" id="GO:0008378">
    <property type="term" value="F:galactosyltransferase activity"/>
    <property type="evidence" value="ECO:0007669"/>
    <property type="project" value="TreeGrafter"/>
</dbReference>
<proteinExistence type="inferred from homology"/>
<feature type="compositionally biased region" description="Basic and acidic residues" evidence="12">
    <location>
        <begin position="71"/>
        <end position="82"/>
    </location>
</feature>
<dbReference type="Pfam" id="PF13733">
    <property type="entry name" value="Glyco_transf_7N"/>
    <property type="match status" value="1"/>
</dbReference>
<dbReference type="GO" id="GO:0033842">
    <property type="term" value="F:N-acetyl-beta-glucosaminyl-derivative 4-beta-N-acetylgalactosaminyltransferase activity"/>
    <property type="evidence" value="ECO:0007669"/>
    <property type="project" value="TreeGrafter"/>
</dbReference>
<keyword evidence="11" id="KW-0479">Metal-binding</keyword>
<keyword evidence="10 11" id="KW-0325">Glycoprotein</keyword>
<evidence type="ECO:0000256" key="7">
    <source>
        <dbReference type="ARBA" id="ARBA00022968"/>
    </source>
</evidence>
<evidence type="ECO:0000256" key="8">
    <source>
        <dbReference type="ARBA" id="ARBA00022989"/>
    </source>
</evidence>
<dbReference type="EC" id="2.4.1.-" evidence="11"/>
<keyword evidence="8" id="KW-1133">Transmembrane helix</keyword>
<evidence type="ECO:0000313" key="15">
    <source>
        <dbReference type="EMBL" id="KAK4299554.1"/>
    </source>
</evidence>
<keyword evidence="9" id="KW-0472">Membrane</keyword>
<dbReference type="GO" id="GO:0006688">
    <property type="term" value="P:glycosphingolipid biosynthetic process"/>
    <property type="evidence" value="ECO:0007669"/>
    <property type="project" value="TreeGrafter"/>
</dbReference>
<comment type="caution">
    <text evidence="15">The sequence shown here is derived from an EMBL/GenBank/DDBJ whole genome shotgun (WGS) entry which is preliminary data.</text>
</comment>
<evidence type="ECO:0000256" key="5">
    <source>
        <dbReference type="ARBA" id="ARBA00022679"/>
    </source>
</evidence>
<feature type="compositionally biased region" description="Low complexity" evidence="12">
    <location>
        <begin position="40"/>
        <end position="52"/>
    </location>
</feature>
<dbReference type="Gene3D" id="3.90.550.10">
    <property type="entry name" value="Spore Coat Polysaccharide Biosynthesis Protein SpsA, Chain A"/>
    <property type="match status" value="1"/>
</dbReference>
<dbReference type="InterPro" id="IPR029044">
    <property type="entry name" value="Nucleotide-diphossugar_trans"/>
</dbReference>
<evidence type="ECO:0000259" key="14">
    <source>
        <dbReference type="Pfam" id="PF13733"/>
    </source>
</evidence>
<evidence type="ECO:0000256" key="11">
    <source>
        <dbReference type="RuleBase" id="RU368121"/>
    </source>
</evidence>
<evidence type="ECO:0000256" key="12">
    <source>
        <dbReference type="SAM" id="MobiDB-lite"/>
    </source>
</evidence>
<protein>
    <recommendedName>
        <fullName evidence="11">Beta-1,4-N-acetylgalactosaminyltransferase</fullName>
        <ecNumber evidence="11">2.4.1.-</ecNumber>
    </recommendedName>
    <alternativeName>
        <fullName evidence="11">Beta-4-GalNAcT</fullName>
    </alternativeName>
</protein>
<dbReference type="SUPFAM" id="SSF53448">
    <property type="entry name" value="Nucleotide-diphospho-sugar transferases"/>
    <property type="match status" value="1"/>
</dbReference>
<organism evidence="15 16">
    <name type="scientific">Petrolisthes manimaculis</name>
    <dbReference type="NCBI Taxonomy" id="1843537"/>
    <lineage>
        <taxon>Eukaryota</taxon>
        <taxon>Metazoa</taxon>
        <taxon>Ecdysozoa</taxon>
        <taxon>Arthropoda</taxon>
        <taxon>Crustacea</taxon>
        <taxon>Multicrustacea</taxon>
        <taxon>Malacostraca</taxon>
        <taxon>Eumalacostraca</taxon>
        <taxon>Eucarida</taxon>
        <taxon>Decapoda</taxon>
        <taxon>Pleocyemata</taxon>
        <taxon>Anomura</taxon>
        <taxon>Galatheoidea</taxon>
        <taxon>Porcellanidae</taxon>
        <taxon>Petrolisthes</taxon>
    </lineage>
</organism>
<accession>A0AAE1TY88</accession>
<dbReference type="AlphaFoldDB" id="A0AAE1TY88"/>
<keyword evidence="7 11" id="KW-0735">Signal-anchor</keyword>
<keyword evidence="4 11" id="KW-0328">Glycosyltransferase</keyword>
<feature type="compositionally biased region" description="Pro residues" evidence="12">
    <location>
        <begin position="83"/>
        <end position="92"/>
    </location>
</feature>
<comment type="subcellular location">
    <subcellularLocation>
        <location evidence="1 11">Membrane</location>
        <topology evidence="1 11">Single-pass type II membrane protein</topology>
    </subcellularLocation>
</comment>
<reference evidence="15" key="1">
    <citation type="submission" date="2023-11" db="EMBL/GenBank/DDBJ databases">
        <title>Genome assemblies of two species of porcelain crab, Petrolisthes cinctipes and Petrolisthes manimaculis (Anomura: Porcellanidae).</title>
        <authorList>
            <person name="Angst P."/>
        </authorList>
    </citation>
    <scope>NUCLEOTIDE SEQUENCE</scope>
    <source>
        <strain evidence="15">PB745_02</strain>
        <tissue evidence="15">Gill</tissue>
    </source>
</reference>
<dbReference type="InterPro" id="IPR003859">
    <property type="entry name" value="Galactosyl_T"/>
</dbReference>
<feature type="region of interest" description="Disordered" evidence="12">
    <location>
        <begin position="33"/>
        <end position="109"/>
    </location>
</feature>
<evidence type="ECO:0000313" key="16">
    <source>
        <dbReference type="Proteomes" id="UP001292094"/>
    </source>
</evidence>
<dbReference type="InterPro" id="IPR027995">
    <property type="entry name" value="Galactosyl_T_N"/>
</dbReference>
<dbReference type="GO" id="GO:0005794">
    <property type="term" value="C:Golgi apparatus"/>
    <property type="evidence" value="ECO:0007669"/>
    <property type="project" value="TreeGrafter"/>
</dbReference>
<evidence type="ECO:0000256" key="9">
    <source>
        <dbReference type="ARBA" id="ARBA00023136"/>
    </source>
</evidence>
<dbReference type="Proteomes" id="UP001292094">
    <property type="component" value="Unassembled WGS sequence"/>
</dbReference>
<keyword evidence="16" id="KW-1185">Reference proteome</keyword>
<dbReference type="GO" id="GO:0046872">
    <property type="term" value="F:metal ion binding"/>
    <property type="evidence" value="ECO:0007669"/>
    <property type="project" value="UniProtKB-UniRule"/>
</dbReference>
<dbReference type="PRINTS" id="PR02050">
    <property type="entry name" value="B14GALTRFASE"/>
</dbReference>
<evidence type="ECO:0000256" key="6">
    <source>
        <dbReference type="ARBA" id="ARBA00022692"/>
    </source>
</evidence>
<dbReference type="EMBL" id="JAWZYT010003216">
    <property type="protein sequence ID" value="KAK4299554.1"/>
    <property type="molecule type" value="Genomic_DNA"/>
</dbReference>
<evidence type="ECO:0000256" key="2">
    <source>
        <dbReference type="ARBA" id="ARBA00004922"/>
    </source>
</evidence>
<feature type="compositionally biased region" description="Low complexity" evidence="12">
    <location>
        <begin position="93"/>
        <end position="103"/>
    </location>
</feature>
<keyword evidence="5 11" id="KW-0808">Transferase</keyword>
<feature type="domain" description="Galactosyltransferase N-terminal" evidence="14">
    <location>
        <begin position="162"/>
        <end position="295"/>
    </location>
</feature>
<dbReference type="Pfam" id="PF02709">
    <property type="entry name" value="Glyco_transf_7C"/>
    <property type="match status" value="1"/>
</dbReference>
<keyword evidence="6" id="KW-0812">Transmembrane</keyword>
<feature type="domain" description="Galactosyltransferase C-terminal" evidence="13">
    <location>
        <begin position="299"/>
        <end position="376"/>
    </location>
</feature>
<dbReference type="InterPro" id="IPR027791">
    <property type="entry name" value="Galactosyl_T_C"/>
</dbReference>
<dbReference type="GO" id="GO:0005975">
    <property type="term" value="P:carbohydrate metabolic process"/>
    <property type="evidence" value="ECO:0007669"/>
    <property type="project" value="InterPro"/>
</dbReference>
<comment type="function">
    <text evidence="11">Catalyzes the transfer of galactose onto proteins or lipids.</text>
</comment>
<comment type="similarity">
    <text evidence="3 11">Belongs to the glycosyltransferase 7 family.</text>
</comment>
<dbReference type="CDD" id="cd00899">
    <property type="entry name" value="b4GalT"/>
    <property type="match status" value="1"/>
</dbReference>
<evidence type="ECO:0000256" key="1">
    <source>
        <dbReference type="ARBA" id="ARBA00004606"/>
    </source>
</evidence>
<keyword evidence="11" id="KW-0464">Manganese</keyword>
<comment type="cofactor">
    <cofactor evidence="11">
        <name>Mn(2+)</name>
        <dbReference type="ChEBI" id="CHEBI:29035"/>
    </cofactor>
</comment>
<sequence>MRNILRVLVSLLLLLILIQLAFVLHSFNGYRRGLSPSDATTTTTNTNTNTDTGPSLFTLMKRRVLGQVRPRKPDENKPESRRPPAPPPPPPSVSRRSSSSGRRSSWKNVNALHTLSANKTTAEGVTVIGEVEEWKRKKFDYGPLQEQELLGQLGSSTEIPLCPAIPPDLVGELQVEKTSPTLSVQETGHVELTPGGHFIPYECEPRHKVALIIPFRNREEHLSVFLYHIHPILQRQQLDYTIFVVEQSTSRRKFNRGMLMNVGAQEALRQYPYNCFIFHDVDLLPENDRNLYTCSDQPRHMSVAVDVFKYKLPYEDIFGGVSAMSVRQFEAVNGFSNKFWGWGGEDDDMHNRIHNAGYLISRYASRVGRYTMLTHKKERPNPRRIRYLHEGKKRFDTDGLNSLKYRIKDIQLHRLYTWIYVDLLVD</sequence>
<dbReference type="PANTHER" id="PTHR19300:SF57">
    <property type="entry name" value="BETA-1,4-N-ACETYLGALACTOSAMINYLTRANSFERASE"/>
    <property type="match status" value="1"/>
</dbReference>
<dbReference type="GO" id="GO:0016020">
    <property type="term" value="C:membrane"/>
    <property type="evidence" value="ECO:0007669"/>
    <property type="project" value="UniProtKB-SubCell"/>
</dbReference>
<gene>
    <name evidence="15" type="ORF">Pmani_028174</name>
</gene>
<evidence type="ECO:0000259" key="13">
    <source>
        <dbReference type="Pfam" id="PF02709"/>
    </source>
</evidence>
<name>A0AAE1TY88_9EUCA</name>
<evidence type="ECO:0000256" key="3">
    <source>
        <dbReference type="ARBA" id="ARBA00005735"/>
    </source>
</evidence>
<evidence type="ECO:0000256" key="10">
    <source>
        <dbReference type="ARBA" id="ARBA00023180"/>
    </source>
</evidence>